<dbReference type="PROSITE" id="PS50977">
    <property type="entry name" value="HTH_TETR_2"/>
    <property type="match status" value="1"/>
</dbReference>
<feature type="domain" description="HTH tetR-type" evidence="3">
    <location>
        <begin position="7"/>
        <end position="67"/>
    </location>
</feature>
<dbReference type="InterPro" id="IPR036271">
    <property type="entry name" value="Tet_transcr_reg_TetR-rel_C_sf"/>
</dbReference>
<dbReference type="AlphaFoldDB" id="A0A171ABU8"/>
<dbReference type="STRING" id="681398.PJIAN_431"/>
<dbReference type="GO" id="GO:0003677">
    <property type="term" value="F:DNA binding"/>
    <property type="evidence" value="ECO:0007669"/>
    <property type="project" value="UniProtKB-UniRule"/>
</dbReference>
<evidence type="ECO:0000259" key="3">
    <source>
        <dbReference type="PROSITE" id="PS50977"/>
    </source>
</evidence>
<dbReference type="PRINTS" id="PR00455">
    <property type="entry name" value="HTHTETR"/>
</dbReference>
<evidence type="ECO:0000256" key="2">
    <source>
        <dbReference type="PROSITE-ProRule" id="PRU00335"/>
    </source>
</evidence>
<feature type="DNA-binding region" description="H-T-H motif" evidence="2">
    <location>
        <begin position="30"/>
        <end position="49"/>
    </location>
</feature>
<dbReference type="EMBL" id="BDCR01000004">
    <property type="protein sequence ID" value="GAT63493.1"/>
    <property type="molecule type" value="Genomic_DNA"/>
</dbReference>
<dbReference type="PANTHER" id="PTHR30328">
    <property type="entry name" value="TRANSCRIPTIONAL REPRESSOR"/>
    <property type="match status" value="1"/>
</dbReference>
<proteinExistence type="predicted"/>
<protein>
    <submittedName>
        <fullName evidence="4">DNA-binding transcriptional regulator, AcrR family</fullName>
    </submittedName>
</protein>
<dbReference type="PANTHER" id="PTHR30328:SF54">
    <property type="entry name" value="HTH-TYPE TRANSCRIPTIONAL REPRESSOR SCO4008"/>
    <property type="match status" value="1"/>
</dbReference>
<dbReference type="InterPro" id="IPR050109">
    <property type="entry name" value="HTH-type_TetR-like_transc_reg"/>
</dbReference>
<evidence type="ECO:0000313" key="5">
    <source>
        <dbReference type="Proteomes" id="UP000076586"/>
    </source>
</evidence>
<dbReference type="InterPro" id="IPR001647">
    <property type="entry name" value="HTH_TetR"/>
</dbReference>
<dbReference type="Pfam" id="PF00440">
    <property type="entry name" value="TetR_N"/>
    <property type="match status" value="1"/>
</dbReference>
<gene>
    <name evidence="4" type="ORF">PJIAN_431</name>
</gene>
<dbReference type="OrthoDB" id="9789566at2"/>
<dbReference type="InterPro" id="IPR009057">
    <property type="entry name" value="Homeodomain-like_sf"/>
</dbReference>
<dbReference type="Gene3D" id="1.10.357.10">
    <property type="entry name" value="Tetracycline Repressor, domain 2"/>
    <property type="match status" value="1"/>
</dbReference>
<comment type="caution">
    <text evidence="4">The sequence shown here is derived from an EMBL/GenBank/DDBJ whole genome shotgun (WGS) entry which is preliminary data.</text>
</comment>
<dbReference type="Proteomes" id="UP000076586">
    <property type="component" value="Unassembled WGS sequence"/>
</dbReference>
<evidence type="ECO:0000313" key="4">
    <source>
        <dbReference type="EMBL" id="GAT63493.1"/>
    </source>
</evidence>
<keyword evidence="5" id="KW-1185">Reference proteome</keyword>
<dbReference type="SUPFAM" id="SSF48498">
    <property type="entry name" value="Tetracyclin repressor-like, C-terminal domain"/>
    <property type="match status" value="1"/>
</dbReference>
<dbReference type="RefSeq" id="WP_068704778.1">
    <property type="nucleotide sequence ID" value="NZ_BDCR01000004.1"/>
</dbReference>
<reference evidence="5" key="2">
    <citation type="journal article" date="2017" name="Genome Announc.">
        <title>Draft genome sequence of Paludibacter jiangxiensis NM7(T), a propionate-producing fermentative bacterium.</title>
        <authorList>
            <person name="Qiu Y.-L."/>
            <person name="Tourlousse D.M."/>
            <person name="Matsuura N."/>
            <person name="Ohashi A."/>
            <person name="Sekiguchi Y."/>
        </authorList>
    </citation>
    <scope>NUCLEOTIDE SEQUENCE [LARGE SCALE GENOMIC DNA]</scope>
    <source>
        <strain evidence="5">NM7</strain>
    </source>
</reference>
<dbReference type="SUPFAM" id="SSF46689">
    <property type="entry name" value="Homeodomain-like"/>
    <property type="match status" value="1"/>
</dbReference>
<accession>A0A171ABU8</accession>
<evidence type="ECO:0000256" key="1">
    <source>
        <dbReference type="ARBA" id="ARBA00023125"/>
    </source>
</evidence>
<sequence length="206" mass="23935">MTQEQEAGLEQKILETAEQLFLEKGFAMTSTTEIAKKAGCNQALVHYYFRTKENLFQSIFEQKIKLVVATYQEREAPGLSFEEKLKIKIESHFELIRANPRLPFLVMNEFTTNPDRIEAFKKKLSALPNTAFRQFEEELQEEIKAGRIRETTVMDVIFNVVSLNAMLFLAGNIFKSVAQLDDKQYEQMIEHRKQEHVKVILSSLRP</sequence>
<name>A0A171ABU8_9BACT</name>
<keyword evidence="1 2" id="KW-0238">DNA-binding</keyword>
<organism evidence="4 5">
    <name type="scientific">Paludibacter jiangxiensis</name>
    <dbReference type="NCBI Taxonomy" id="681398"/>
    <lineage>
        <taxon>Bacteria</taxon>
        <taxon>Pseudomonadati</taxon>
        <taxon>Bacteroidota</taxon>
        <taxon>Bacteroidia</taxon>
        <taxon>Bacteroidales</taxon>
        <taxon>Paludibacteraceae</taxon>
        <taxon>Paludibacter</taxon>
    </lineage>
</organism>
<reference evidence="5" key="1">
    <citation type="submission" date="2016-04" db="EMBL/GenBank/DDBJ databases">
        <title>Draft genome sequence of Paludibacter jiangxiensis strain NM7.</title>
        <authorList>
            <person name="Qiu Y."/>
            <person name="Matsuura N."/>
            <person name="Ohashi A."/>
            <person name="Tourlousse M.D."/>
            <person name="Sekiguchi Y."/>
        </authorList>
    </citation>
    <scope>NUCLEOTIDE SEQUENCE [LARGE SCALE GENOMIC DNA]</scope>
    <source>
        <strain evidence="5">NM7</strain>
    </source>
</reference>